<feature type="repeat" description="WD" evidence="5">
    <location>
        <begin position="121"/>
        <end position="162"/>
    </location>
</feature>
<dbReference type="PANTHER" id="PTHR19857:SF8">
    <property type="entry name" value="ANGIO-ASSOCIATED MIGRATORY CELL PROTEIN"/>
    <property type="match status" value="1"/>
</dbReference>
<dbReference type="Gene3D" id="2.130.10.10">
    <property type="entry name" value="YVTN repeat-like/Quinoprotein amine dehydrogenase"/>
    <property type="match status" value="3"/>
</dbReference>
<comment type="caution">
    <text evidence="7">The sequence shown here is derived from an EMBL/GenBank/DDBJ whole genome shotgun (WGS) entry which is preliminary data.</text>
</comment>
<dbReference type="SMART" id="SM00320">
    <property type="entry name" value="WD40"/>
    <property type="match status" value="7"/>
</dbReference>
<sequence length="390" mass="42533">MRQDSKTLQTISSFSRLHYQKTEKRETTHGNEEQEDGDENREVLFLREEDVLEEINVDEEGEIFDADEDEPDDSMHIFTGHTGELYTVACSPTDATLVATGGRDDKGFLWKMGVGDWAQELQGHKDSVSSLAFSKDGQLLATGSLDGTIKVWDVPSGSLKFRWHPRGHVLAGSEDGNVWLWNADTIAYPNVFSGHAGSVTCGDFTPDGKIICTGSDDASLRVWNLETGESVHVIRGHPYQTEGLTCLVISSDSSLAITGSKDSSVHIVNLITGMVINSLLSHSDSVECIGLSPSHPFAATGGLDQKLIIWDLQQSIVRCTCDHEDGVTCMAWLGSSRYVVAGGLDGECKKIFNGHSDAIQSLSPSRNLDFLVSVSSDKTARVFEIAEFTQ</sequence>
<dbReference type="Pfam" id="PF00400">
    <property type="entry name" value="WD40"/>
    <property type="match status" value="7"/>
</dbReference>
<keyword evidence="3 5" id="KW-0853">WD repeat</keyword>
<dbReference type="PROSITE" id="PS50082">
    <property type="entry name" value="WD_REPEATS_2"/>
    <property type="match status" value="5"/>
</dbReference>
<dbReference type="CDD" id="cd00200">
    <property type="entry name" value="WD40"/>
    <property type="match status" value="1"/>
</dbReference>
<feature type="region of interest" description="Disordered" evidence="6">
    <location>
        <begin position="1"/>
        <end position="42"/>
    </location>
</feature>
<feature type="repeat" description="WD" evidence="5">
    <location>
        <begin position="192"/>
        <end position="233"/>
    </location>
</feature>
<dbReference type="InterPro" id="IPR020472">
    <property type="entry name" value="WD40_PAC1"/>
</dbReference>
<keyword evidence="8" id="KW-1185">Reference proteome</keyword>
<reference evidence="7" key="1">
    <citation type="submission" date="2022-04" db="EMBL/GenBank/DDBJ databases">
        <title>A functionally conserved STORR gene fusion in Papaver species that diverged 16.8 million years ago.</title>
        <authorList>
            <person name="Catania T."/>
        </authorList>
    </citation>
    <scope>NUCLEOTIDE SEQUENCE</scope>
    <source>
        <strain evidence="7">S-188037</strain>
    </source>
</reference>
<organism evidence="7 8">
    <name type="scientific">Papaver atlanticum</name>
    <dbReference type="NCBI Taxonomy" id="357466"/>
    <lineage>
        <taxon>Eukaryota</taxon>
        <taxon>Viridiplantae</taxon>
        <taxon>Streptophyta</taxon>
        <taxon>Embryophyta</taxon>
        <taxon>Tracheophyta</taxon>
        <taxon>Spermatophyta</taxon>
        <taxon>Magnoliopsida</taxon>
        <taxon>Ranunculales</taxon>
        <taxon>Papaveraceae</taxon>
        <taxon>Papaveroideae</taxon>
        <taxon>Papaver</taxon>
    </lineage>
</organism>
<feature type="repeat" description="WD" evidence="5">
    <location>
        <begin position="279"/>
        <end position="313"/>
    </location>
</feature>
<dbReference type="GO" id="GO:0005737">
    <property type="term" value="C:cytoplasm"/>
    <property type="evidence" value="ECO:0007669"/>
    <property type="project" value="UniProtKB-SubCell"/>
</dbReference>
<proteinExistence type="predicted"/>
<evidence type="ECO:0000256" key="3">
    <source>
        <dbReference type="ARBA" id="ARBA00022574"/>
    </source>
</evidence>
<evidence type="ECO:0000256" key="6">
    <source>
        <dbReference type="SAM" id="MobiDB-lite"/>
    </source>
</evidence>
<dbReference type="PROSITE" id="PS00678">
    <property type="entry name" value="WD_REPEATS_1"/>
    <property type="match status" value="3"/>
</dbReference>
<dbReference type="PRINTS" id="PR00320">
    <property type="entry name" value="GPROTEINBRPT"/>
</dbReference>
<evidence type="ECO:0000256" key="5">
    <source>
        <dbReference type="PROSITE-ProRule" id="PRU00221"/>
    </source>
</evidence>
<dbReference type="InterPro" id="IPR001680">
    <property type="entry name" value="WD40_rpt"/>
</dbReference>
<keyword evidence="2" id="KW-0963">Cytoplasm</keyword>
<dbReference type="SUPFAM" id="SSF50978">
    <property type="entry name" value="WD40 repeat-like"/>
    <property type="match status" value="1"/>
</dbReference>
<accession>A0AAD4RZC8</accession>
<gene>
    <name evidence="7" type="ORF">MKW98_026051</name>
</gene>
<dbReference type="PANTHER" id="PTHR19857">
    <property type="entry name" value="MITOCHONDRIAL DIVISION PROTEIN 1-RELATED"/>
    <property type="match status" value="1"/>
</dbReference>
<dbReference type="AlphaFoldDB" id="A0AAD4RZC8"/>
<protein>
    <recommendedName>
        <fullName evidence="9">Angio-associated migratory cell protein</fullName>
    </recommendedName>
</protein>
<name>A0AAD4RZC8_9MAGN</name>
<dbReference type="InterPro" id="IPR036322">
    <property type="entry name" value="WD40_repeat_dom_sf"/>
</dbReference>
<feature type="compositionally biased region" description="Polar residues" evidence="6">
    <location>
        <begin position="1"/>
        <end position="15"/>
    </location>
</feature>
<dbReference type="InterPro" id="IPR019775">
    <property type="entry name" value="WD40_repeat_CS"/>
</dbReference>
<dbReference type="InterPro" id="IPR051179">
    <property type="entry name" value="WD_repeat_multifunction"/>
</dbReference>
<dbReference type="Proteomes" id="UP001202328">
    <property type="component" value="Unassembled WGS sequence"/>
</dbReference>
<feature type="repeat" description="WD" evidence="5">
    <location>
        <begin position="352"/>
        <end position="390"/>
    </location>
</feature>
<dbReference type="InterPro" id="IPR015943">
    <property type="entry name" value="WD40/YVTN_repeat-like_dom_sf"/>
</dbReference>
<feature type="compositionally biased region" description="Basic and acidic residues" evidence="6">
    <location>
        <begin position="20"/>
        <end position="32"/>
    </location>
</feature>
<evidence type="ECO:0000256" key="2">
    <source>
        <dbReference type="ARBA" id="ARBA00022490"/>
    </source>
</evidence>
<evidence type="ECO:0000256" key="4">
    <source>
        <dbReference type="ARBA" id="ARBA00022737"/>
    </source>
</evidence>
<keyword evidence="4" id="KW-0677">Repeat</keyword>
<feature type="repeat" description="WD" evidence="5">
    <location>
        <begin position="78"/>
        <end position="112"/>
    </location>
</feature>
<dbReference type="PROSITE" id="PS50294">
    <property type="entry name" value="WD_REPEATS_REGION"/>
    <property type="match status" value="4"/>
</dbReference>
<evidence type="ECO:0000313" key="8">
    <source>
        <dbReference type="Proteomes" id="UP001202328"/>
    </source>
</evidence>
<evidence type="ECO:0000313" key="7">
    <source>
        <dbReference type="EMBL" id="KAI3842261.1"/>
    </source>
</evidence>
<dbReference type="EMBL" id="JAJJMB010017069">
    <property type="protein sequence ID" value="KAI3842261.1"/>
    <property type="molecule type" value="Genomic_DNA"/>
</dbReference>
<evidence type="ECO:0008006" key="9">
    <source>
        <dbReference type="Google" id="ProtNLM"/>
    </source>
</evidence>
<evidence type="ECO:0000256" key="1">
    <source>
        <dbReference type="ARBA" id="ARBA00004496"/>
    </source>
</evidence>
<comment type="subcellular location">
    <subcellularLocation>
        <location evidence="1">Cytoplasm</location>
    </subcellularLocation>
</comment>
<dbReference type="FunFam" id="2.130.10.10:FF:000074">
    <property type="entry name" value="Angio-associated migratory cell protein-like protein"/>
    <property type="match status" value="1"/>
</dbReference>